<protein>
    <recommendedName>
        <fullName evidence="3">Ribosomal protein L34Ae</fullName>
    </recommendedName>
</protein>
<evidence type="ECO:0000313" key="2">
    <source>
        <dbReference type="Proteomes" id="UP000541444"/>
    </source>
</evidence>
<keyword evidence="2" id="KW-1185">Reference proteome</keyword>
<proteinExistence type="predicted"/>
<dbReference type="AlphaFoldDB" id="A0A7J7NFI5"/>
<evidence type="ECO:0008006" key="3">
    <source>
        <dbReference type="Google" id="ProtNLM"/>
    </source>
</evidence>
<dbReference type="OrthoDB" id="1909644at2759"/>
<dbReference type="InterPro" id="IPR012870">
    <property type="entry name" value="DUF1666"/>
</dbReference>
<dbReference type="PANTHER" id="PTHR46702">
    <property type="entry name" value="DNA LIGASE (DUF1666)-RELATED"/>
    <property type="match status" value="1"/>
</dbReference>
<accession>A0A7J7NFI5</accession>
<comment type="caution">
    <text evidence="1">The sequence shown here is derived from an EMBL/GenBank/DDBJ whole genome shotgun (WGS) entry which is preliminary data.</text>
</comment>
<dbReference type="EMBL" id="JACGCM010000816">
    <property type="protein sequence ID" value="KAF6165760.1"/>
    <property type="molecule type" value="Genomic_DNA"/>
</dbReference>
<dbReference type="PANTHER" id="PTHR46702:SF2">
    <property type="entry name" value="DNA LIGASE (DUF1666)"/>
    <property type="match status" value="1"/>
</dbReference>
<evidence type="ECO:0000313" key="1">
    <source>
        <dbReference type="EMBL" id="KAF6165760.1"/>
    </source>
</evidence>
<dbReference type="Pfam" id="PF07891">
    <property type="entry name" value="DUF1666"/>
    <property type="match status" value="1"/>
</dbReference>
<gene>
    <name evidence="1" type="ORF">GIB67_012657</name>
</gene>
<organism evidence="1 2">
    <name type="scientific">Kingdonia uniflora</name>
    <dbReference type="NCBI Taxonomy" id="39325"/>
    <lineage>
        <taxon>Eukaryota</taxon>
        <taxon>Viridiplantae</taxon>
        <taxon>Streptophyta</taxon>
        <taxon>Embryophyta</taxon>
        <taxon>Tracheophyta</taxon>
        <taxon>Spermatophyta</taxon>
        <taxon>Magnoliopsida</taxon>
        <taxon>Ranunculales</taxon>
        <taxon>Circaeasteraceae</taxon>
        <taxon>Kingdonia</taxon>
    </lineage>
</organism>
<dbReference type="Proteomes" id="UP000541444">
    <property type="component" value="Unassembled WGS sequence"/>
</dbReference>
<name>A0A7J7NFI5_9MAGN</name>
<sequence length="576" mass="67793">MPCPRETIVILFFNLTNSFHLLYLFFDFSSILLVRFFCFLRRKKIVQSSKNPDEGYVLNGYEEVSLNHPYASNCIKEDEDEDPGFFTIECTGNIDFVNVVKDQVLVEDDLDLEEPEFEDTKEDFPKEELLKDEDDLNECCLTTPEHHEFHLSPILEDPEENSSGSNDEIFQEEYLHKETKFDQNIEKNLSQNEKFFIFAPPQFVPPKLEVEENDTYEISGDLFTDGSTSKSSSQWRSSILNRDSVSGTEDPFSSSSRRSCPTWESYTVFRKYDEEMIFFDRINAQKLNEADLLSSAKVCPGSISQRIVHKLTTKTKRTSGVGSNPYQELESAYVAQICLTWEALNWNYKNFQRVRASRREDDLGYPGKIAQQFQQFQVLLQRFIENEPYEHGRRPQVYARMRISAAKLLQVPEFRDLYFWVSKDSEDDQIEDDLKMKVSAIKFRIIMEDAIQTFMNFLKADRGKHCQIIYDFFKRNRRISTDPTFLHLMKKTNKKKKMKLKDLRRARNCIRKAKLKEEEEMEILIGLIDLKVVSRVLRMSNISEEQLQWCQEKMSKLRLWEGKLQRDSSPLFFPAH</sequence>
<reference evidence="1 2" key="1">
    <citation type="journal article" date="2020" name="IScience">
        <title>Genome Sequencing of the Endangered Kingdonia uniflora (Circaeasteraceae, Ranunculales) Reveals Potential Mechanisms of Evolutionary Specialization.</title>
        <authorList>
            <person name="Sun Y."/>
            <person name="Deng T."/>
            <person name="Zhang A."/>
            <person name="Moore M.J."/>
            <person name="Landis J.B."/>
            <person name="Lin N."/>
            <person name="Zhang H."/>
            <person name="Zhang X."/>
            <person name="Huang J."/>
            <person name="Zhang X."/>
            <person name="Sun H."/>
            <person name="Wang H."/>
        </authorList>
    </citation>
    <scope>NUCLEOTIDE SEQUENCE [LARGE SCALE GENOMIC DNA]</scope>
    <source>
        <strain evidence="1">TB1705</strain>
        <tissue evidence="1">Leaf</tissue>
    </source>
</reference>